<gene>
    <name evidence="6" type="ORF">AKJ29_13000</name>
</gene>
<evidence type="ECO:0000256" key="1">
    <source>
        <dbReference type="ARBA" id="ARBA00001947"/>
    </source>
</evidence>
<dbReference type="SUPFAM" id="SSF50447">
    <property type="entry name" value="Translation proteins"/>
    <property type="match status" value="1"/>
</dbReference>
<dbReference type="PANTHER" id="PTHR43462">
    <property type="entry name" value="ALANYL-TRNA EDITING PROTEIN"/>
    <property type="match status" value="1"/>
</dbReference>
<dbReference type="Proteomes" id="UP000050471">
    <property type="component" value="Unassembled WGS sequence"/>
</dbReference>
<dbReference type="GO" id="GO:0005737">
    <property type="term" value="C:cytoplasm"/>
    <property type="evidence" value="ECO:0007669"/>
    <property type="project" value="UniProtKB-SubCell"/>
</dbReference>
<dbReference type="SUPFAM" id="SSF55186">
    <property type="entry name" value="ThrRS/AlaRS common domain"/>
    <property type="match status" value="1"/>
</dbReference>
<dbReference type="InterPro" id="IPR018165">
    <property type="entry name" value="Ala-tRNA-synth_IIc_core"/>
</dbReference>
<protein>
    <recommendedName>
        <fullName evidence="5">Alanyl-transfer RNA synthetases family profile domain-containing protein</fullName>
    </recommendedName>
</protein>
<dbReference type="GO" id="GO:0005524">
    <property type="term" value="F:ATP binding"/>
    <property type="evidence" value="ECO:0007669"/>
    <property type="project" value="InterPro"/>
</dbReference>
<comment type="caution">
    <text evidence="6">The sequence shown here is derived from an EMBL/GenBank/DDBJ whole genome shotgun (WGS) entry which is preliminary data.</text>
</comment>
<keyword evidence="4" id="KW-0862">Zinc</keyword>
<dbReference type="RefSeq" id="WP_055190002.1">
    <property type="nucleotide sequence ID" value="NZ_FPBS01000037.1"/>
</dbReference>
<comment type="subcellular location">
    <subcellularLocation>
        <location evidence="2">Cytoplasm</location>
    </subcellularLocation>
</comment>
<dbReference type="Pfam" id="PF07973">
    <property type="entry name" value="tRNA_SAD"/>
    <property type="match status" value="1"/>
</dbReference>
<dbReference type="InterPro" id="IPR018163">
    <property type="entry name" value="Thr/Ala-tRNA-synth_IIc_edit"/>
</dbReference>
<dbReference type="GO" id="GO:0006419">
    <property type="term" value="P:alanyl-tRNA aminoacylation"/>
    <property type="evidence" value="ECO:0007669"/>
    <property type="project" value="InterPro"/>
</dbReference>
<reference evidence="6 7" key="1">
    <citation type="submission" date="2015-09" db="EMBL/GenBank/DDBJ databases">
        <title>Draft genome sequence of Aliiroseovarius crassostreae CV919-312TSm, the causative agent of Roseovarius Oyster Disease (formerly Juvenile Oyster Disease).</title>
        <authorList>
            <person name="Kessner L."/>
            <person name="Spinard E."/>
            <person name="Nelson D."/>
        </authorList>
    </citation>
    <scope>NUCLEOTIDE SEQUENCE [LARGE SCALE GENOMIC DNA]</scope>
    <source>
        <strain evidence="6 7">CV919-312</strain>
    </source>
</reference>
<evidence type="ECO:0000256" key="3">
    <source>
        <dbReference type="ARBA" id="ARBA00022723"/>
    </source>
</evidence>
<evidence type="ECO:0000256" key="4">
    <source>
        <dbReference type="ARBA" id="ARBA00022833"/>
    </source>
</evidence>
<dbReference type="GO" id="GO:0046872">
    <property type="term" value="F:metal ion binding"/>
    <property type="evidence" value="ECO:0007669"/>
    <property type="project" value="UniProtKB-KW"/>
</dbReference>
<dbReference type="SMART" id="SM00863">
    <property type="entry name" value="tRNA_SAD"/>
    <property type="match status" value="1"/>
</dbReference>
<dbReference type="InterPro" id="IPR012947">
    <property type="entry name" value="tRNA_SAD"/>
</dbReference>
<evidence type="ECO:0000313" key="6">
    <source>
        <dbReference type="EMBL" id="KPN63548.1"/>
    </source>
</evidence>
<dbReference type="STRING" id="154981.AKJ29_13000"/>
<name>A0A0P7JQA8_9RHOB</name>
<dbReference type="Gene3D" id="3.30.980.10">
    <property type="entry name" value="Threonyl-trna Synthetase, Chain A, domain 2"/>
    <property type="match status" value="1"/>
</dbReference>
<keyword evidence="7" id="KW-1185">Reference proteome</keyword>
<dbReference type="GO" id="GO:0004813">
    <property type="term" value="F:alanine-tRNA ligase activity"/>
    <property type="evidence" value="ECO:0007669"/>
    <property type="project" value="InterPro"/>
</dbReference>
<dbReference type="EMBL" id="LKBA01000006">
    <property type="protein sequence ID" value="KPN63548.1"/>
    <property type="molecule type" value="Genomic_DNA"/>
</dbReference>
<dbReference type="InterPro" id="IPR051335">
    <property type="entry name" value="Alanyl-tRNA_Editing_Enzymes"/>
</dbReference>
<sequence>MQREFYIENPETFVIETAVQDALPGRVLLANSPFYPGGGGQLPDQGWLDFGTARVKVNGFSRAGAGWWVNLEDENYLASGDLIAEVDTHFRESMRQVHTATHVLNAVIFREFENALVTGVQMYADKTARMDFNLPDVDNNKIRALEPTVNNILAQDHKITDEYIDYDAAELEPGLIRSQSAVPPRTPDNKLRIVNINEVDRQACGGTHLRNTSDCPPISIVKIENKGRQNRRVKISIAK</sequence>
<evidence type="ECO:0000256" key="2">
    <source>
        <dbReference type="ARBA" id="ARBA00004496"/>
    </source>
</evidence>
<dbReference type="PANTHER" id="PTHR43462:SF1">
    <property type="entry name" value="ALANYL-TRNA EDITING PROTEIN AARSD1"/>
    <property type="match status" value="1"/>
</dbReference>
<keyword evidence="3" id="KW-0479">Metal-binding</keyword>
<evidence type="ECO:0000313" key="7">
    <source>
        <dbReference type="Proteomes" id="UP000050471"/>
    </source>
</evidence>
<dbReference type="AlphaFoldDB" id="A0A0P7JQA8"/>
<dbReference type="OrthoDB" id="9812949at2"/>
<organism evidence="6 7">
    <name type="scientific">Aliiroseovarius crassostreae</name>
    <dbReference type="NCBI Taxonomy" id="154981"/>
    <lineage>
        <taxon>Bacteria</taxon>
        <taxon>Pseudomonadati</taxon>
        <taxon>Pseudomonadota</taxon>
        <taxon>Alphaproteobacteria</taxon>
        <taxon>Rhodobacterales</taxon>
        <taxon>Paracoccaceae</taxon>
        <taxon>Aliiroseovarius</taxon>
    </lineage>
</organism>
<comment type="cofactor">
    <cofactor evidence="1">
        <name>Zn(2+)</name>
        <dbReference type="ChEBI" id="CHEBI:29105"/>
    </cofactor>
</comment>
<proteinExistence type="predicted"/>
<accession>A0A0P7JQA8</accession>
<dbReference type="PROSITE" id="PS50860">
    <property type="entry name" value="AA_TRNA_LIGASE_II_ALA"/>
    <property type="match status" value="1"/>
</dbReference>
<dbReference type="Gene3D" id="2.40.30.130">
    <property type="match status" value="1"/>
</dbReference>
<dbReference type="GO" id="GO:0003676">
    <property type="term" value="F:nucleic acid binding"/>
    <property type="evidence" value="ECO:0007669"/>
    <property type="project" value="InterPro"/>
</dbReference>
<dbReference type="InterPro" id="IPR009000">
    <property type="entry name" value="Transl_B-barrel_sf"/>
</dbReference>
<feature type="domain" description="Alanyl-transfer RNA synthetases family profile" evidence="5">
    <location>
        <begin position="1"/>
        <end position="239"/>
    </location>
</feature>
<evidence type="ECO:0000259" key="5">
    <source>
        <dbReference type="PROSITE" id="PS50860"/>
    </source>
</evidence>
<dbReference type="GO" id="GO:0002161">
    <property type="term" value="F:aminoacyl-tRNA deacylase activity"/>
    <property type="evidence" value="ECO:0007669"/>
    <property type="project" value="UniProtKB-ARBA"/>
</dbReference>